<evidence type="ECO:0000313" key="5">
    <source>
        <dbReference type="Proteomes" id="UP001177023"/>
    </source>
</evidence>
<keyword evidence="5" id="KW-1185">Reference proteome</keyword>
<organism evidence="4 5">
    <name type="scientific">Mesorhabditis spiculigera</name>
    <dbReference type="NCBI Taxonomy" id="96644"/>
    <lineage>
        <taxon>Eukaryota</taxon>
        <taxon>Metazoa</taxon>
        <taxon>Ecdysozoa</taxon>
        <taxon>Nematoda</taxon>
        <taxon>Chromadorea</taxon>
        <taxon>Rhabditida</taxon>
        <taxon>Rhabditina</taxon>
        <taxon>Rhabditomorpha</taxon>
        <taxon>Rhabditoidea</taxon>
        <taxon>Rhabditidae</taxon>
        <taxon>Mesorhabditinae</taxon>
        <taxon>Mesorhabditis</taxon>
    </lineage>
</organism>
<comment type="subcellular location">
    <subcellularLocation>
        <location evidence="3">Mitochondrion</location>
    </subcellularLocation>
</comment>
<dbReference type="Pfam" id="PF08583">
    <property type="entry name" value="Cmc1"/>
    <property type="match status" value="1"/>
</dbReference>
<dbReference type="Proteomes" id="UP001177023">
    <property type="component" value="Unassembled WGS sequence"/>
</dbReference>
<evidence type="ECO:0000256" key="3">
    <source>
        <dbReference type="RuleBase" id="RU364104"/>
    </source>
</evidence>
<evidence type="ECO:0000256" key="1">
    <source>
        <dbReference type="ARBA" id="ARBA00007347"/>
    </source>
</evidence>
<keyword evidence="3" id="KW-0496">Mitochondrion</keyword>
<accession>A0AA36CU05</accession>
<dbReference type="EMBL" id="CATQJA010002637">
    <property type="protein sequence ID" value="CAJ0575246.1"/>
    <property type="molecule type" value="Genomic_DNA"/>
</dbReference>
<dbReference type="InterPro" id="IPR013892">
    <property type="entry name" value="Cyt_c_biogenesis_Cmc1-like"/>
</dbReference>
<sequence length="166" mass="19221">MDPKTSSADDGLLITDDLHSLKEGDIYTDPESGKRYRVRKSILPGRAIGGPHGVGDPDDRTLRKIEADVLIPKRMNDQLERKECHPFYLKLVECFKKEGAAIGLSTCKETLNAFNRCKYERFHDPDFRAKVTEDYLAERSHYRRTGMTEKEQKLQEYRNWKAQNEA</sequence>
<name>A0AA36CU05_9BILA</name>
<evidence type="ECO:0000313" key="4">
    <source>
        <dbReference type="EMBL" id="CAJ0575246.1"/>
    </source>
</evidence>
<evidence type="ECO:0000256" key="2">
    <source>
        <dbReference type="ARBA" id="ARBA00023157"/>
    </source>
</evidence>
<comment type="similarity">
    <text evidence="1 3">Belongs to the CMC family.</text>
</comment>
<gene>
    <name evidence="4" type="ORF">MSPICULIGERA_LOCUS13560</name>
</gene>
<dbReference type="AlphaFoldDB" id="A0AA36CU05"/>
<keyword evidence="2" id="KW-1015">Disulfide bond</keyword>
<feature type="non-terminal residue" evidence="4">
    <location>
        <position position="166"/>
    </location>
</feature>
<protein>
    <recommendedName>
        <fullName evidence="3">COX assembly mitochondrial protein</fullName>
    </recommendedName>
</protein>
<dbReference type="GO" id="GO:0005739">
    <property type="term" value="C:mitochondrion"/>
    <property type="evidence" value="ECO:0007669"/>
    <property type="project" value="UniProtKB-SubCell"/>
</dbReference>
<comment type="caution">
    <text evidence="4">The sequence shown here is derived from an EMBL/GenBank/DDBJ whole genome shotgun (WGS) entry which is preliminary data.</text>
</comment>
<proteinExistence type="inferred from homology"/>
<reference evidence="4" key="1">
    <citation type="submission" date="2023-06" db="EMBL/GenBank/DDBJ databases">
        <authorList>
            <person name="Delattre M."/>
        </authorList>
    </citation>
    <scope>NUCLEOTIDE SEQUENCE</scope>
    <source>
        <strain evidence="4">AF72</strain>
    </source>
</reference>